<dbReference type="RefSeq" id="WP_377381181.1">
    <property type="nucleotide sequence ID" value="NZ_JBHSSW010000066.1"/>
</dbReference>
<evidence type="ECO:0000313" key="2">
    <source>
        <dbReference type="EMBL" id="MFC6199764.1"/>
    </source>
</evidence>
<accession>A0ABW1SEB9</accession>
<evidence type="ECO:0000313" key="3">
    <source>
        <dbReference type="Proteomes" id="UP001596303"/>
    </source>
</evidence>
<protein>
    <submittedName>
        <fullName evidence="2">Primase-helicase family protein</fullName>
    </submittedName>
</protein>
<sequence length="419" mass="47641">MEIMTLSAFHDYLSQFSYEYEKDGTRKTNFISKYFVNSRHCERYDGIEFEPDESKANSNMLNEWTGYSVESVEGEWGLFKSHILDNICSGNDEHFAWLMDWMAQLVQEPGRKSGSAVALIGGKGTGKSKFVDWLTRLVDPYSVTINQTKHLVGSFNHHMSGKLLMAVEEGFWAGDKQAASALKHLITSDTQMIEQKGKDAVEMSNYTRLIFTSNEKWVAPVDSDGDSRRYFILKVAEHRKNDASYFAAIDEQMERGGLEAMMFELANRAPSSPRWSNLRLPPKTHALAQQRLETLTPAQNALINALELGRIEGRDSDMNYFLYHLSENEETTVARSHMAAAFQRNQDLRGGKGRDFWDGMKMILGEDCLASSSIIRFHSASLVDEEDEPDDEMKTTRCVIPPLSQLRTVLKTEFGYDLQ</sequence>
<keyword evidence="3" id="KW-1185">Reference proteome</keyword>
<comment type="caution">
    <text evidence="2">The sequence shown here is derived from an EMBL/GenBank/DDBJ whole genome shotgun (WGS) entry which is preliminary data.</text>
</comment>
<dbReference type="Gene3D" id="3.40.50.300">
    <property type="entry name" value="P-loop containing nucleotide triphosphate hydrolases"/>
    <property type="match status" value="1"/>
</dbReference>
<dbReference type="Pfam" id="PF19263">
    <property type="entry name" value="DUF5906"/>
    <property type="match status" value="1"/>
</dbReference>
<dbReference type="InterPro" id="IPR045455">
    <property type="entry name" value="NrS-1_pol-like_helicase"/>
</dbReference>
<dbReference type="InterPro" id="IPR027417">
    <property type="entry name" value="P-loop_NTPase"/>
</dbReference>
<dbReference type="Proteomes" id="UP001596303">
    <property type="component" value="Unassembled WGS sequence"/>
</dbReference>
<organism evidence="2 3">
    <name type="scientific">Ponticaulis profundi</name>
    <dbReference type="NCBI Taxonomy" id="2665222"/>
    <lineage>
        <taxon>Bacteria</taxon>
        <taxon>Pseudomonadati</taxon>
        <taxon>Pseudomonadota</taxon>
        <taxon>Alphaproteobacteria</taxon>
        <taxon>Hyphomonadales</taxon>
        <taxon>Hyphomonadaceae</taxon>
        <taxon>Ponticaulis</taxon>
    </lineage>
</organism>
<dbReference type="SUPFAM" id="SSF52540">
    <property type="entry name" value="P-loop containing nucleoside triphosphate hydrolases"/>
    <property type="match status" value="1"/>
</dbReference>
<name>A0ABW1SEB9_9PROT</name>
<gene>
    <name evidence="2" type="ORF">ACFQDM_16920</name>
</gene>
<evidence type="ECO:0000259" key="1">
    <source>
        <dbReference type="Pfam" id="PF19263"/>
    </source>
</evidence>
<feature type="domain" description="NrS-1 polymerase-like helicase" evidence="1">
    <location>
        <begin position="119"/>
        <end position="229"/>
    </location>
</feature>
<reference evidence="3" key="1">
    <citation type="journal article" date="2019" name="Int. J. Syst. Evol. Microbiol.">
        <title>The Global Catalogue of Microorganisms (GCM) 10K type strain sequencing project: providing services to taxonomists for standard genome sequencing and annotation.</title>
        <authorList>
            <consortium name="The Broad Institute Genomics Platform"/>
            <consortium name="The Broad Institute Genome Sequencing Center for Infectious Disease"/>
            <person name="Wu L."/>
            <person name="Ma J."/>
        </authorList>
    </citation>
    <scope>NUCLEOTIDE SEQUENCE [LARGE SCALE GENOMIC DNA]</scope>
    <source>
        <strain evidence="3">CGMCC-1.15741</strain>
    </source>
</reference>
<proteinExistence type="predicted"/>
<dbReference type="EMBL" id="JBHSSW010000066">
    <property type="protein sequence ID" value="MFC6199764.1"/>
    <property type="molecule type" value="Genomic_DNA"/>
</dbReference>